<feature type="compositionally biased region" description="Pro residues" evidence="7">
    <location>
        <begin position="884"/>
        <end position="895"/>
    </location>
</feature>
<feature type="compositionally biased region" description="Polar residues" evidence="7">
    <location>
        <begin position="913"/>
        <end position="925"/>
    </location>
</feature>
<dbReference type="PANTHER" id="PTHR23215:SF0">
    <property type="entry name" value="BUB3-INTERACTING AND GLEBS MOTIF-CONTAINING PROTEIN ZNF207"/>
    <property type="match status" value="1"/>
</dbReference>
<dbReference type="SMART" id="SM00355">
    <property type="entry name" value="ZnF_C2H2"/>
    <property type="match status" value="2"/>
</dbReference>
<dbReference type="FunFam" id="3.30.160.60:FF:000354">
    <property type="entry name" value="C2H2 finger domain-containing protein"/>
    <property type="match status" value="1"/>
</dbReference>
<protein>
    <submittedName>
        <fullName evidence="10">Intracellular protein transport-like protein</fullName>
    </submittedName>
</protein>
<keyword evidence="11" id="KW-1185">Reference proteome</keyword>
<feature type="compositionally biased region" description="Polar residues" evidence="7">
    <location>
        <begin position="956"/>
        <end position="989"/>
    </location>
</feature>
<dbReference type="Proteomes" id="UP000077002">
    <property type="component" value="Unassembled WGS sequence"/>
</dbReference>
<dbReference type="GeneID" id="34597727"/>
<feature type="compositionally biased region" description="Basic and acidic residues" evidence="7">
    <location>
        <begin position="1055"/>
        <end position="1076"/>
    </location>
</feature>
<name>A0A177FGK0_9EURO</name>
<dbReference type="GO" id="GO:0005634">
    <property type="term" value="C:nucleus"/>
    <property type="evidence" value="ECO:0007669"/>
    <property type="project" value="UniProtKB-SubCell"/>
</dbReference>
<dbReference type="PROSITE" id="PS50808">
    <property type="entry name" value="ZF_BED"/>
    <property type="match status" value="1"/>
</dbReference>
<feature type="region of interest" description="Disordered" evidence="7">
    <location>
        <begin position="214"/>
        <end position="353"/>
    </location>
</feature>
<feature type="compositionally biased region" description="Low complexity" evidence="7">
    <location>
        <begin position="770"/>
        <end position="784"/>
    </location>
</feature>
<organism evidence="10 11">
    <name type="scientific">Fonsecaea monophora</name>
    <dbReference type="NCBI Taxonomy" id="254056"/>
    <lineage>
        <taxon>Eukaryota</taxon>
        <taxon>Fungi</taxon>
        <taxon>Dikarya</taxon>
        <taxon>Ascomycota</taxon>
        <taxon>Pezizomycotina</taxon>
        <taxon>Eurotiomycetes</taxon>
        <taxon>Chaetothyriomycetidae</taxon>
        <taxon>Chaetothyriales</taxon>
        <taxon>Herpotrichiellaceae</taxon>
        <taxon>Fonsecaea</taxon>
    </lineage>
</organism>
<evidence type="ECO:0000256" key="1">
    <source>
        <dbReference type="ARBA" id="ARBA00004123"/>
    </source>
</evidence>
<gene>
    <name evidence="10" type="ORF">AYO21_02553</name>
</gene>
<reference evidence="10 11" key="1">
    <citation type="submission" date="2016-03" db="EMBL/GenBank/DDBJ databases">
        <title>Draft genome sequence of the Fonsecaea monophora CBS 269.37.</title>
        <authorList>
            <person name="Bombassaro A."/>
            <person name="Vinicius W.A."/>
            <person name="De Hoog S."/>
            <person name="Sun J."/>
            <person name="Souza E.M."/>
            <person name="Raittz R.T."/>
            <person name="Costa F."/>
            <person name="Leao A.C."/>
            <person name="Tadra-Sfeir M.Z."/>
            <person name="Baura V."/>
            <person name="Balsanelli E."/>
            <person name="Pedrosa F.O."/>
            <person name="Moreno L.F."/>
            <person name="Steffens M.B."/>
            <person name="Xi L."/>
            <person name="Bocca A.L."/>
            <person name="Felipe M.S."/>
            <person name="Teixeira M."/>
            <person name="Telles Filho F.Q."/>
            <person name="Azevedo C.M."/>
            <person name="Gomes R."/>
            <person name="Vicente V.A."/>
        </authorList>
    </citation>
    <scope>NUCLEOTIDE SEQUENCE [LARGE SCALE GENOMIC DNA]</scope>
    <source>
        <strain evidence="10 11">CBS 269.37</strain>
    </source>
</reference>
<keyword evidence="4" id="KW-0862">Zinc</keyword>
<dbReference type="PROSITE" id="PS00028">
    <property type="entry name" value="ZINC_FINGER_C2H2_1"/>
    <property type="match status" value="1"/>
</dbReference>
<feature type="compositionally biased region" description="Basic and acidic residues" evidence="7">
    <location>
        <begin position="715"/>
        <end position="732"/>
    </location>
</feature>
<evidence type="ECO:0000256" key="7">
    <source>
        <dbReference type="SAM" id="MobiDB-lite"/>
    </source>
</evidence>
<feature type="compositionally biased region" description="Basic and acidic residues" evidence="7">
    <location>
        <begin position="496"/>
        <end position="508"/>
    </location>
</feature>
<feature type="compositionally biased region" description="Low complexity" evidence="7">
    <location>
        <begin position="316"/>
        <end position="341"/>
    </location>
</feature>
<keyword evidence="2" id="KW-0479">Metal-binding</keyword>
<feature type="compositionally biased region" description="Low complexity" evidence="7">
    <location>
        <begin position="873"/>
        <end position="883"/>
    </location>
</feature>
<evidence type="ECO:0000256" key="3">
    <source>
        <dbReference type="ARBA" id="ARBA00022771"/>
    </source>
</evidence>
<dbReference type="SUPFAM" id="SSF57667">
    <property type="entry name" value="beta-beta-alpha zinc fingers"/>
    <property type="match status" value="1"/>
</dbReference>
<dbReference type="PANTHER" id="PTHR23215">
    <property type="entry name" value="ZINC FINGER PROTEIN 207"/>
    <property type="match status" value="1"/>
</dbReference>
<evidence type="ECO:0000313" key="10">
    <source>
        <dbReference type="EMBL" id="OAG43267.1"/>
    </source>
</evidence>
<feature type="compositionally biased region" description="Low complexity" evidence="7">
    <location>
        <begin position="1017"/>
        <end position="1054"/>
    </location>
</feature>
<feature type="compositionally biased region" description="Low complexity" evidence="7">
    <location>
        <begin position="696"/>
        <end position="707"/>
    </location>
</feature>
<dbReference type="InterPro" id="IPR013087">
    <property type="entry name" value="Znf_C2H2_type"/>
</dbReference>
<feature type="compositionally biased region" description="Polar residues" evidence="7">
    <location>
        <begin position="754"/>
        <end position="769"/>
    </location>
</feature>
<accession>A0A177FGK0</accession>
<dbReference type="InterPro" id="IPR003656">
    <property type="entry name" value="Znf_BED"/>
</dbReference>
<feature type="compositionally biased region" description="Pro residues" evidence="7">
    <location>
        <begin position="841"/>
        <end position="872"/>
    </location>
</feature>
<evidence type="ECO:0000256" key="5">
    <source>
        <dbReference type="ARBA" id="ARBA00023242"/>
    </source>
</evidence>
<dbReference type="InterPro" id="IPR036236">
    <property type="entry name" value="Znf_C2H2_sf"/>
</dbReference>
<evidence type="ECO:0000256" key="4">
    <source>
        <dbReference type="ARBA" id="ARBA00022833"/>
    </source>
</evidence>
<feature type="region of interest" description="Disordered" evidence="7">
    <location>
        <begin position="693"/>
        <end position="1090"/>
    </location>
</feature>
<dbReference type="OrthoDB" id="4115400at2759"/>
<sequence length="1110" mass="121494">MSATEIDTLWRFAFGESAIRPLPYSSEELGDDGWRPLTDPQKFIMNLANLNQQQLYAASANNQLAMIDAQNEYLELERHIANIKGKEITKNPRDLPAPDVFEERKEAALYGYKYDANRPALLHAGIPGLRSADDLTEREKHDVRLFQEPFEQGGFVPKEREYKAKLAKAKDPRNVDGWIPVEKDGKLLIPRQQTHHEEYNITYVKRNVDENGEIIRPQSPEGSEVPGETPDKAVNKRLTRTRFDGKKFPPTRDVSEAPSTASTPNGKKRASPSGADTREDTPTSKRRKIHLTVNGGEQPKPKHPNQYTKAKERELASTTQTAPAPASVKPVMPSSSSSSKPTWRELSPMSKRTHKWTDPDLIESIKEDHSWLHDDPKRAEEWKHKLLNGINPVRSLSMLLKWNYWQVTNQAKRPRAKKQAAEPEEAVKETEDSSESQKPRRRVTKPKRAEDSERSTPATTPAPEAVNGVATHAPKLGVNTRATKSFRRAPGAENATFRDKDLEQDKRNGTNSGKQAVRGIKFTIDRSSREFVLLYLGEFVIFHFTRNLNTHLAFSALRLLVLSQLHGPEDASASPLHALVMTKKKRHHPDVEEVLARPWCYYCERDFDDLKILINHQKAKHFKCERCGRRLNTAGGLSVHMSQVHKENLTAVDNALPNRAGLDIEIFGMEGIPEDIIQQHNQRVLTNFHQAQADRQAASGNNAQSAQHPNAPKKPKIESVSDIKKRLAEHKAAKLAAEQADGGSSGGGTPNPPTATIVQAKPQINTAASPTYPGYQQPYAAPPTNGSYSQAPSFAQPPTALSAPYQASPIYPSAGSPPAGEAYGQHAATPQPGQPGYGQIPYPPQPYVQPPQPSFQPPQPSPVGYPPQPSFSPPQYTSPYPGQSYPPQPAGPPRPFASGSPVPGFPQPPPALTQRSHSPATNSNFPAPVRTGSVSLPSAPGLPQRPAFGAPPVNAFQFQQMHQGQIPAPQSHNIVPQYAPGQTQGSTSTQVPPQVPIPNQPSAVEAQDASSLDDLIANASKQADADAAAAAAAAATGEAVAKPGTSLATTASATTKDEASEDKAGPKKDKEKEKPKATRLVYSDNETSPEEKMAMLPKYAFTPAQKTIVV</sequence>
<evidence type="ECO:0000313" key="11">
    <source>
        <dbReference type="Proteomes" id="UP000077002"/>
    </source>
</evidence>
<evidence type="ECO:0000259" key="9">
    <source>
        <dbReference type="PROSITE" id="PS50808"/>
    </source>
</evidence>
<dbReference type="Gene3D" id="3.30.160.60">
    <property type="entry name" value="Classic Zinc Finger"/>
    <property type="match status" value="1"/>
</dbReference>
<evidence type="ECO:0000259" key="8">
    <source>
        <dbReference type="PROSITE" id="PS50157"/>
    </source>
</evidence>
<dbReference type="GO" id="GO:0003677">
    <property type="term" value="F:DNA binding"/>
    <property type="evidence" value="ECO:0007669"/>
    <property type="project" value="InterPro"/>
</dbReference>
<comment type="caution">
    <text evidence="10">The sequence shown here is derived from an EMBL/GenBank/DDBJ whole genome shotgun (WGS) entry which is preliminary data.</text>
</comment>
<feature type="compositionally biased region" description="Basic and acidic residues" evidence="7">
    <location>
        <begin position="419"/>
        <end position="438"/>
    </location>
</feature>
<dbReference type="AlphaFoldDB" id="A0A177FGK0"/>
<dbReference type="CDD" id="cd20908">
    <property type="entry name" value="SUF4-like"/>
    <property type="match status" value="1"/>
</dbReference>
<dbReference type="RefSeq" id="XP_022515219.1">
    <property type="nucleotide sequence ID" value="XM_022652531.1"/>
</dbReference>
<dbReference type="PROSITE" id="PS50157">
    <property type="entry name" value="ZINC_FINGER_C2H2_2"/>
    <property type="match status" value="1"/>
</dbReference>
<feature type="region of interest" description="Disordered" evidence="7">
    <location>
        <begin position="410"/>
        <end position="514"/>
    </location>
</feature>
<proteinExistence type="predicted"/>
<evidence type="ECO:0000256" key="6">
    <source>
        <dbReference type="PROSITE-ProRule" id="PRU00042"/>
    </source>
</evidence>
<comment type="subcellular location">
    <subcellularLocation>
        <location evidence="1">Nucleus</location>
    </subcellularLocation>
</comment>
<feature type="domain" description="C2H2-type" evidence="8">
    <location>
        <begin position="622"/>
        <end position="650"/>
    </location>
</feature>
<evidence type="ECO:0000256" key="2">
    <source>
        <dbReference type="ARBA" id="ARBA00022723"/>
    </source>
</evidence>
<keyword evidence="5" id="KW-0539">Nucleus</keyword>
<dbReference type="EMBL" id="LVKK01000011">
    <property type="protein sequence ID" value="OAG43267.1"/>
    <property type="molecule type" value="Genomic_DNA"/>
</dbReference>
<dbReference type="GO" id="GO:0008270">
    <property type="term" value="F:zinc ion binding"/>
    <property type="evidence" value="ECO:0007669"/>
    <property type="project" value="UniProtKB-KW"/>
</dbReference>
<feature type="domain" description="BED-type" evidence="9">
    <location>
        <begin position="593"/>
        <end position="652"/>
    </location>
</feature>
<keyword evidence="3 6" id="KW-0863">Zinc-finger</keyword>